<accession>A0ABD1L419</accession>
<comment type="caution">
    <text evidence="1">The sequence shown here is derived from an EMBL/GenBank/DDBJ whole genome shotgun (WGS) entry which is preliminary data.</text>
</comment>
<keyword evidence="2" id="KW-1185">Reference proteome</keyword>
<dbReference type="AlphaFoldDB" id="A0ABD1L419"/>
<evidence type="ECO:0008006" key="3">
    <source>
        <dbReference type="Google" id="ProtNLM"/>
    </source>
</evidence>
<proteinExistence type="predicted"/>
<gene>
    <name evidence="1" type="ORF">Fmac_032137</name>
</gene>
<reference evidence="1 2" key="1">
    <citation type="submission" date="2024-08" db="EMBL/GenBank/DDBJ databases">
        <title>Insights into the chromosomal genome structure of Flemingia macrophylla.</title>
        <authorList>
            <person name="Ding Y."/>
            <person name="Zhao Y."/>
            <person name="Bi W."/>
            <person name="Wu M."/>
            <person name="Zhao G."/>
            <person name="Gong Y."/>
            <person name="Li W."/>
            <person name="Zhang P."/>
        </authorList>
    </citation>
    <scope>NUCLEOTIDE SEQUENCE [LARGE SCALE GENOMIC DNA]</scope>
    <source>
        <strain evidence="1">DYQJB</strain>
        <tissue evidence="1">Leaf</tissue>
    </source>
</reference>
<evidence type="ECO:0000313" key="2">
    <source>
        <dbReference type="Proteomes" id="UP001603857"/>
    </source>
</evidence>
<protein>
    <recommendedName>
        <fullName evidence="3">Ubiquitin-like domain-containing protein</fullName>
    </recommendedName>
</protein>
<name>A0ABD1L419_9FABA</name>
<dbReference type="EMBL" id="JBGMDY010000011">
    <property type="protein sequence ID" value="KAL2318261.1"/>
    <property type="molecule type" value="Genomic_DNA"/>
</dbReference>
<organism evidence="1 2">
    <name type="scientific">Flemingia macrophylla</name>
    <dbReference type="NCBI Taxonomy" id="520843"/>
    <lineage>
        <taxon>Eukaryota</taxon>
        <taxon>Viridiplantae</taxon>
        <taxon>Streptophyta</taxon>
        <taxon>Embryophyta</taxon>
        <taxon>Tracheophyta</taxon>
        <taxon>Spermatophyta</taxon>
        <taxon>Magnoliopsida</taxon>
        <taxon>eudicotyledons</taxon>
        <taxon>Gunneridae</taxon>
        <taxon>Pentapetalae</taxon>
        <taxon>rosids</taxon>
        <taxon>fabids</taxon>
        <taxon>Fabales</taxon>
        <taxon>Fabaceae</taxon>
        <taxon>Papilionoideae</taxon>
        <taxon>50 kb inversion clade</taxon>
        <taxon>NPAAA clade</taxon>
        <taxon>indigoferoid/millettioid clade</taxon>
        <taxon>Phaseoleae</taxon>
        <taxon>Flemingia</taxon>
    </lineage>
</organism>
<dbReference type="Proteomes" id="UP001603857">
    <property type="component" value="Unassembled WGS sequence"/>
</dbReference>
<dbReference type="SUPFAM" id="SSF54236">
    <property type="entry name" value="Ubiquitin-like"/>
    <property type="match status" value="1"/>
</dbReference>
<dbReference type="Gene3D" id="3.10.20.90">
    <property type="entry name" value="Phosphatidylinositol 3-kinase Catalytic Subunit, Chain A, domain 1"/>
    <property type="match status" value="1"/>
</dbReference>
<evidence type="ECO:0000313" key="1">
    <source>
        <dbReference type="EMBL" id="KAL2318261.1"/>
    </source>
</evidence>
<dbReference type="InterPro" id="IPR029071">
    <property type="entry name" value="Ubiquitin-like_domsf"/>
</dbReference>
<sequence length="127" mass="14419">MSFAGVTSLSLVPRELLLSPNGCYTPLHLSLDHKFIFIYLSYFGSLTPMQVLHYDNIESIKLKIQKAEGLSSLINKQKLVCDGRELPRSNYLLKEYGVNRIGDQLVKFGKVRRPVVGIKFTPNQSFE</sequence>